<name>A0A9N9IH38_9GLOM</name>
<dbReference type="Proteomes" id="UP000789570">
    <property type="component" value="Unassembled WGS sequence"/>
</dbReference>
<sequence>MSVSTDDETNIIVQFYDIRGEPKRNKRIEETNFHIENVKNIADAVGPYLPFVSIVSAAKIAIKALMRQSEDNLENFCKQSYYDSFQRFVNCLKQIKKFCVEISNLSKFKRFFTSGDIKDKFESVIGEFNECSDILNLEISIATKEQMDKDFTILQNNIVAMKKFLDDIEGGVTSIKNKEIDIIIKNIQQQNDKILEQNKQLLGFKDRHISLSFGSLNEEIDSISSFSKQVNGQNSLQ</sequence>
<organism evidence="1 2">
    <name type="scientific">Funneliformis caledonium</name>
    <dbReference type="NCBI Taxonomy" id="1117310"/>
    <lineage>
        <taxon>Eukaryota</taxon>
        <taxon>Fungi</taxon>
        <taxon>Fungi incertae sedis</taxon>
        <taxon>Mucoromycota</taxon>
        <taxon>Glomeromycotina</taxon>
        <taxon>Glomeromycetes</taxon>
        <taxon>Glomerales</taxon>
        <taxon>Glomeraceae</taxon>
        <taxon>Funneliformis</taxon>
    </lineage>
</organism>
<evidence type="ECO:0000313" key="1">
    <source>
        <dbReference type="EMBL" id="CAG8736853.1"/>
    </source>
</evidence>
<dbReference type="EMBL" id="CAJVPQ010013718">
    <property type="protein sequence ID" value="CAG8736853.1"/>
    <property type="molecule type" value="Genomic_DNA"/>
</dbReference>
<dbReference type="CDD" id="cd21037">
    <property type="entry name" value="MLKL_NTD"/>
    <property type="match status" value="1"/>
</dbReference>
<dbReference type="GO" id="GO:0007166">
    <property type="term" value="P:cell surface receptor signaling pathway"/>
    <property type="evidence" value="ECO:0007669"/>
    <property type="project" value="InterPro"/>
</dbReference>
<accession>A0A9N9IH38</accession>
<dbReference type="Gene3D" id="1.20.930.20">
    <property type="entry name" value="Adaptor protein Cbl, N-terminal domain"/>
    <property type="match status" value="1"/>
</dbReference>
<protein>
    <submittedName>
        <fullName evidence="1">3528_t:CDS:1</fullName>
    </submittedName>
</protein>
<reference evidence="1" key="1">
    <citation type="submission" date="2021-06" db="EMBL/GenBank/DDBJ databases">
        <authorList>
            <person name="Kallberg Y."/>
            <person name="Tangrot J."/>
            <person name="Rosling A."/>
        </authorList>
    </citation>
    <scope>NUCLEOTIDE SEQUENCE</scope>
    <source>
        <strain evidence="1">UK204</strain>
    </source>
</reference>
<dbReference type="InterPro" id="IPR036537">
    <property type="entry name" value="Adaptor_Cbl_N_dom_sf"/>
</dbReference>
<dbReference type="AlphaFoldDB" id="A0A9N9IH38"/>
<feature type="non-terminal residue" evidence="1">
    <location>
        <position position="237"/>
    </location>
</feature>
<dbReference type="OrthoDB" id="10423943at2759"/>
<gene>
    <name evidence="1" type="ORF">FCALED_LOCUS15359</name>
</gene>
<keyword evidence="2" id="KW-1185">Reference proteome</keyword>
<proteinExistence type="predicted"/>
<evidence type="ECO:0000313" key="2">
    <source>
        <dbReference type="Proteomes" id="UP000789570"/>
    </source>
</evidence>
<dbReference type="InterPro" id="IPR059179">
    <property type="entry name" value="MLKL-like_MCAfunc"/>
</dbReference>
<comment type="caution">
    <text evidence="1">The sequence shown here is derived from an EMBL/GenBank/DDBJ whole genome shotgun (WGS) entry which is preliminary data.</text>
</comment>